<evidence type="ECO:0000313" key="3">
    <source>
        <dbReference type="EMBL" id="MQY41563.1"/>
    </source>
</evidence>
<dbReference type="Gene3D" id="3.40.640.10">
    <property type="entry name" value="Type I PLP-dependent aspartate aminotransferase-like (Major domain)"/>
    <property type="match status" value="1"/>
</dbReference>
<evidence type="ECO:0000256" key="2">
    <source>
        <dbReference type="RuleBase" id="RU004508"/>
    </source>
</evidence>
<accession>A0A844AN43</accession>
<keyword evidence="4" id="KW-1185">Reference proteome</keyword>
<dbReference type="InterPro" id="IPR015422">
    <property type="entry name" value="PyrdxlP-dep_Trfase_small"/>
</dbReference>
<dbReference type="Gene3D" id="3.90.1150.10">
    <property type="entry name" value="Aspartate Aminotransferase, domain 1"/>
    <property type="match status" value="1"/>
</dbReference>
<dbReference type="Proteomes" id="UP000436694">
    <property type="component" value="Unassembled WGS sequence"/>
</dbReference>
<evidence type="ECO:0000256" key="1">
    <source>
        <dbReference type="ARBA" id="ARBA00037999"/>
    </source>
</evidence>
<dbReference type="Pfam" id="PF01041">
    <property type="entry name" value="DegT_DnrJ_EryC1"/>
    <property type="match status" value="1"/>
</dbReference>
<dbReference type="PIRSF" id="PIRSF000390">
    <property type="entry name" value="PLP_StrS"/>
    <property type="match status" value="1"/>
</dbReference>
<dbReference type="InterPro" id="IPR000653">
    <property type="entry name" value="DegT/StrS_aminotransferase"/>
</dbReference>
<dbReference type="GO" id="GO:0008483">
    <property type="term" value="F:transaminase activity"/>
    <property type="evidence" value="ECO:0007669"/>
    <property type="project" value="TreeGrafter"/>
</dbReference>
<dbReference type="PANTHER" id="PTHR30244">
    <property type="entry name" value="TRANSAMINASE"/>
    <property type="match status" value="1"/>
</dbReference>
<dbReference type="PANTHER" id="PTHR30244:SF34">
    <property type="entry name" value="DTDP-4-AMINO-4,6-DIDEOXYGALACTOSE TRANSAMINASE"/>
    <property type="match status" value="1"/>
</dbReference>
<evidence type="ECO:0000313" key="4">
    <source>
        <dbReference type="Proteomes" id="UP000436694"/>
    </source>
</evidence>
<dbReference type="AlphaFoldDB" id="A0A844AN43"/>
<dbReference type="InterPro" id="IPR015424">
    <property type="entry name" value="PyrdxlP-dep_Trfase"/>
</dbReference>
<keyword evidence="2" id="KW-0663">Pyridoxal phosphate</keyword>
<protein>
    <submittedName>
        <fullName evidence="3">Uncharacterized protein</fullName>
    </submittedName>
</protein>
<reference evidence="3 4" key="1">
    <citation type="submission" date="2019-10" db="EMBL/GenBank/DDBJ databases">
        <title>Epibacterium sp. nov., isolated from seawater.</title>
        <authorList>
            <person name="Zhang X."/>
            <person name="Li N."/>
        </authorList>
    </citation>
    <scope>NUCLEOTIDE SEQUENCE [LARGE SCALE GENOMIC DNA]</scope>
    <source>
        <strain evidence="3 4">SM1969</strain>
    </source>
</reference>
<name>A0A844AN43_9RHOB</name>
<dbReference type="InterPro" id="IPR015421">
    <property type="entry name" value="PyrdxlP-dep_Trfase_major"/>
</dbReference>
<dbReference type="SUPFAM" id="SSF53383">
    <property type="entry name" value="PLP-dependent transferases"/>
    <property type="match status" value="1"/>
</dbReference>
<sequence>MPMKINYLEQDMYVIRRPPVTLAGEAITQEDRDALAQWIAEGGNLQGDAELCLFETALAQWLGARHVVMVNSGASANLLMLNALKPRLRNRRVVLAELGRASTIAPLMQLGFDPYLCPCDPEALSPDLAALEALFRRERPALLLMHHILGVPGDMEAVAALCARHDVVLLEDARDALGGQFGGRLLGRFGTAASYSLRRVLGCLDGGVVVSDDAELVKTMRRLRGTPVGTRADRAQAGDFDQAGFSMHAGEITAFLGNLKLGRIEQEAARRSENHAIYQRELARYYQQKNDQAVICGSGFGTLVANPDETAEFLRQNRIESQPMLTRHIAQLPFWQQKYGATAAATQMERCGMVLPLHGGLDAVEIVRIAELFKQVAQPIMPAASTAQSVQA</sequence>
<comment type="caution">
    <text evidence="3">The sequence shown here is derived from an EMBL/GenBank/DDBJ whole genome shotgun (WGS) entry which is preliminary data.</text>
</comment>
<gene>
    <name evidence="3" type="ORF">GG681_02840</name>
</gene>
<dbReference type="GO" id="GO:0030170">
    <property type="term" value="F:pyridoxal phosphate binding"/>
    <property type="evidence" value="ECO:0007669"/>
    <property type="project" value="TreeGrafter"/>
</dbReference>
<proteinExistence type="inferred from homology"/>
<comment type="similarity">
    <text evidence="1 2">Belongs to the DegT/DnrJ/EryC1 family.</text>
</comment>
<dbReference type="EMBL" id="WIXK01000001">
    <property type="protein sequence ID" value="MQY41563.1"/>
    <property type="molecule type" value="Genomic_DNA"/>
</dbReference>
<organism evidence="3 4">
    <name type="scientific">Tritonibacter aquimaris</name>
    <dbReference type="NCBI Taxonomy" id="2663379"/>
    <lineage>
        <taxon>Bacteria</taxon>
        <taxon>Pseudomonadati</taxon>
        <taxon>Pseudomonadota</taxon>
        <taxon>Alphaproteobacteria</taxon>
        <taxon>Rhodobacterales</taxon>
        <taxon>Paracoccaceae</taxon>
        <taxon>Tritonibacter</taxon>
    </lineage>
</organism>
<dbReference type="GO" id="GO:0000271">
    <property type="term" value="P:polysaccharide biosynthetic process"/>
    <property type="evidence" value="ECO:0007669"/>
    <property type="project" value="TreeGrafter"/>
</dbReference>